<keyword evidence="2" id="KW-1133">Transmembrane helix</keyword>
<evidence type="ECO:0000256" key="1">
    <source>
        <dbReference type="SAM" id="MobiDB-lite"/>
    </source>
</evidence>
<organism evidence="3 4">
    <name type="scientific">Capsulimonas corticalis</name>
    <dbReference type="NCBI Taxonomy" id="2219043"/>
    <lineage>
        <taxon>Bacteria</taxon>
        <taxon>Bacillati</taxon>
        <taxon>Armatimonadota</taxon>
        <taxon>Armatimonadia</taxon>
        <taxon>Capsulimonadales</taxon>
        <taxon>Capsulimonadaceae</taxon>
        <taxon>Capsulimonas</taxon>
    </lineage>
</organism>
<feature type="transmembrane region" description="Helical" evidence="2">
    <location>
        <begin position="252"/>
        <end position="271"/>
    </location>
</feature>
<dbReference type="OrthoDB" id="121140at2"/>
<sequence>MIERSLRPLSLGDIFDEGFDLYKKNLSFLLLIAALIAIPFKVLTSFIDLQILHRVVDLSTMMKGSNDPTQVLNWLGLSSERLSVVAPLYLIVFAVELCVLTAATSARYLGEPVTMRGAYGSVLRRIIPLIVTSILYGVLISVGAVLCVIPVIFPLTLLAMLGHVFTIEKLSYFKALGRSRALVGWDALRVFGSLFLLWLIGSILILAFEMAIRFLVTSIIQALPGAQAMTSGNSVVGGYTVTDHVVSEIGDGLGQLIVTPFIVCVLTVLYYDLRVRREAFDIALLAKDLGYPPLNLRPNAPGHVPAPPPAAPLPQQRGGGVTPPRNVGGNMGGAA</sequence>
<dbReference type="Proteomes" id="UP000287394">
    <property type="component" value="Chromosome"/>
</dbReference>
<evidence type="ECO:0000313" key="3">
    <source>
        <dbReference type="EMBL" id="BDI32688.1"/>
    </source>
</evidence>
<feature type="transmembrane region" description="Helical" evidence="2">
    <location>
        <begin position="88"/>
        <end position="110"/>
    </location>
</feature>
<name>A0A402CQI0_9BACT</name>
<evidence type="ECO:0000256" key="2">
    <source>
        <dbReference type="SAM" id="Phobius"/>
    </source>
</evidence>
<keyword evidence="2" id="KW-0472">Membrane</keyword>
<dbReference type="EMBL" id="AP025739">
    <property type="protein sequence ID" value="BDI32688.1"/>
    <property type="molecule type" value="Genomic_DNA"/>
</dbReference>
<feature type="transmembrane region" description="Helical" evidence="2">
    <location>
        <begin position="122"/>
        <end position="142"/>
    </location>
</feature>
<accession>A0A402CQI0</accession>
<dbReference type="RefSeq" id="WP_119319608.1">
    <property type="nucleotide sequence ID" value="NZ_AP025739.1"/>
</dbReference>
<feature type="transmembrane region" description="Helical" evidence="2">
    <location>
        <begin position="188"/>
        <end position="208"/>
    </location>
</feature>
<protein>
    <submittedName>
        <fullName evidence="3">Uncharacterized protein</fullName>
    </submittedName>
</protein>
<gene>
    <name evidence="3" type="ORF">CCAX7_47390</name>
</gene>
<keyword evidence="2" id="KW-0812">Transmembrane</keyword>
<feature type="transmembrane region" description="Helical" evidence="2">
    <location>
        <begin position="28"/>
        <end position="52"/>
    </location>
</feature>
<keyword evidence="4" id="KW-1185">Reference proteome</keyword>
<dbReference type="KEGG" id="ccot:CCAX7_47390"/>
<proteinExistence type="predicted"/>
<dbReference type="AlphaFoldDB" id="A0A402CQI0"/>
<feature type="transmembrane region" description="Helical" evidence="2">
    <location>
        <begin position="148"/>
        <end position="167"/>
    </location>
</feature>
<feature type="region of interest" description="Disordered" evidence="1">
    <location>
        <begin position="300"/>
        <end position="335"/>
    </location>
</feature>
<reference evidence="3 4" key="1">
    <citation type="journal article" date="2019" name="Int. J. Syst. Evol. Microbiol.">
        <title>Capsulimonas corticalis gen. nov., sp. nov., an aerobic capsulated bacterium, of a novel bacterial order, Capsulimonadales ord. nov., of the class Armatimonadia of the phylum Armatimonadetes.</title>
        <authorList>
            <person name="Li J."/>
            <person name="Kudo C."/>
            <person name="Tonouchi A."/>
        </authorList>
    </citation>
    <scope>NUCLEOTIDE SEQUENCE [LARGE SCALE GENOMIC DNA]</scope>
    <source>
        <strain evidence="3 4">AX-7</strain>
    </source>
</reference>
<evidence type="ECO:0000313" key="4">
    <source>
        <dbReference type="Proteomes" id="UP000287394"/>
    </source>
</evidence>